<feature type="domain" description="AAA+ ATPase" evidence="4">
    <location>
        <begin position="101"/>
        <end position="238"/>
    </location>
</feature>
<dbReference type="GO" id="GO:0005524">
    <property type="term" value="F:ATP binding"/>
    <property type="evidence" value="ECO:0007669"/>
    <property type="project" value="UniProtKB-KW"/>
</dbReference>
<keyword evidence="3 5" id="KW-0067">ATP-binding</keyword>
<dbReference type="SUPFAM" id="SSF52540">
    <property type="entry name" value="P-loop containing nucleoside triphosphate hydrolases"/>
    <property type="match status" value="1"/>
</dbReference>
<dbReference type="RefSeq" id="WP_189634660.1">
    <property type="nucleotide sequence ID" value="NZ_BMYQ01000011.1"/>
</dbReference>
<dbReference type="EMBL" id="BMYQ01000011">
    <property type="protein sequence ID" value="GGW39442.1"/>
    <property type="molecule type" value="Genomic_DNA"/>
</dbReference>
<gene>
    <name evidence="5" type="primary">istB</name>
    <name evidence="5" type="ORF">GCM10011452_29640</name>
</gene>
<keyword evidence="6" id="KW-1185">Reference proteome</keyword>
<evidence type="ECO:0000313" key="5">
    <source>
        <dbReference type="EMBL" id="GGW39442.1"/>
    </source>
</evidence>
<evidence type="ECO:0000313" key="6">
    <source>
        <dbReference type="Proteomes" id="UP000628984"/>
    </source>
</evidence>
<dbReference type="InterPro" id="IPR027417">
    <property type="entry name" value="P-loop_NTPase"/>
</dbReference>
<dbReference type="PIRSF" id="PIRSF003073">
    <property type="entry name" value="DNAC_TnpB_IstB"/>
    <property type="match status" value="1"/>
</dbReference>
<name>A0A918J0H9_9RHOB</name>
<reference evidence="5" key="1">
    <citation type="journal article" date="2014" name="Int. J. Syst. Evol. Microbiol.">
        <title>Complete genome sequence of Corynebacterium casei LMG S-19264T (=DSM 44701T), isolated from a smear-ripened cheese.</title>
        <authorList>
            <consortium name="US DOE Joint Genome Institute (JGI-PGF)"/>
            <person name="Walter F."/>
            <person name="Albersmeier A."/>
            <person name="Kalinowski J."/>
            <person name="Ruckert C."/>
        </authorList>
    </citation>
    <scope>NUCLEOTIDE SEQUENCE</scope>
    <source>
        <strain evidence="5">KCTC 23714</strain>
    </source>
</reference>
<protein>
    <submittedName>
        <fullName evidence="5">ATP-binding protein</fullName>
    </submittedName>
</protein>
<dbReference type="NCBIfam" id="NF038214">
    <property type="entry name" value="IS21_help_AAA"/>
    <property type="match status" value="1"/>
</dbReference>
<dbReference type="SMART" id="SM00382">
    <property type="entry name" value="AAA"/>
    <property type="match status" value="1"/>
</dbReference>
<dbReference type="Proteomes" id="UP000628984">
    <property type="component" value="Unassembled WGS sequence"/>
</dbReference>
<organism evidence="5 6">
    <name type="scientific">Gemmobacter lanyuensis</name>
    <dbReference type="NCBI Taxonomy" id="1054497"/>
    <lineage>
        <taxon>Bacteria</taxon>
        <taxon>Pseudomonadati</taxon>
        <taxon>Pseudomonadota</taxon>
        <taxon>Alphaproteobacteria</taxon>
        <taxon>Rhodobacterales</taxon>
        <taxon>Paracoccaceae</taxon>
        <taxon>Gemmobacter</taxon>
    </lineage>
</organism>
<dbReference type="Pfam" id="PF01695">
    <property type="entry name" value="IstB_IS21"/>
    <property type="match status" value="1"/>
</dbReference>
<evidence type="ECO:0000259" key="4">
    <source>
        <dbReference type="SMART" id="SM00382"/>
    </source>
</evidence>
<reference evidence="5" key="2">
    <citation type="submission" date="2020-09" db="EMBL/GenBank/DDBJ databases">
        <authorList>
            <person name="Sun Q."/>
            <person name="Kim S."/>
        </authorList>
    </citation>
    <scope>NUCLEOTIDE SEQUENCE</scope>
    <source>
        <strain evidence="5">KCTC 23714</strain>
    </source>
</reference>
<accession>A0A918J0H9</accession>
<dbReference type="InterPro" id="IPR002611">
    <property type="entry name" value="IstB_ATP-bd"/>
</dbReference>
<dbReference type="InterPro" id="IPR028350">
    <property type="entry name" value="DNAC/IstB-like"/>
</dbReference>
<evidence type="ECO:0000256" key="1">
    <source>
        <dbReference type="ARBA" id="ARBA00008059"/>
    </source>
</evidence>
<dbReference type="PANTHER" id="PTHR30050">
    <property type="entry name" value="CHROMOSOMAL REPLICATION INITIATOR PROTEIN DNAA"/>
    <property type="match status" value="1"/>
</dbReference>
<evidence type="ECO:0000256" key="2">
    <source>
        <dbReference type="ARBA" id="ARBA00022741"/>
    </source>
</evidence>
<keyword evidence="2" id="KW-0547">Nucleotide-binding</keyword>
<sequence>MRHDPAAGAIVIMLRSLKMYGMAQAVTDLIEQGAPAFEAAIPMLSQLLKAELAEREVRSIAYHMKSARFPAYKDLSGFDFATSEVNEATVRTLHRCEFMDGAQNVVLIGGPGTGKTHVATALGIQAIEHHRRKVRFFSTIELVNALEQEKAKGKAGQIAEGMTKLDLVILNELGYLPFSASGGALLFHLLSKLYERTSVVITTNLSFSEWATVFGDAKMTTALLDRLTHRCHILETGNDSFRFKASSAAASAAKKKKETNPPLTPA</sequence>
<dbReference type="AlphaFoldDB" id="A0A918J0H9"/>
<dbReference type="PANTHER" id="PTHR30050:SF4">
    <property type="entry name" value="ATP-BINDING PROTEIN RV3427C IN INSERTION SEQUENCE-RELATED"/>
    <property type="match status" value="1"/>
</dbReference>
<dbReference type="InterPro" id="IPR003593">
    <property type="entry name" value="AAA+_ATPase"/>
</dbReference>
<dbReference type="GO" id="GO:0006260">
    <property type="term" value="P:DNA replication"/>
    <property type="evidence" value="ECO:0007669"/>
    <property type="project" value="TreeGrafter"/>
</dbReference>
<dbReference type="InterPro" id="IPR047661">
    <property type="entry name" value="IstB"/>
</dbReference>
<comment type="caution">
    <text evidence="5">The sequence shown here is derived from an EMBL/GenBank/DDBJ whole genome shotgun (WGS) entry which is preliminary data.</text>
</comment>
<comment type="similarity">
    <text evidence="1">Belongs to the IS21/IS1162 putative ATP-binding protein family.</text>
</comment>
<dbReference type="Gene3D" id="3.40.50.300">
    <property type="entry name" value="P-loop containing nucleotide triphosphate hydrolases"/>
    <property type="match status" value="1"/>
</dbReference>
<evidence type="ECO:0000256" key="3">
    <source>
        <dbReference type="ARBA" id="ARBA00022840"/>
    </source>
</evidence>
<dbReference type="CDD" id="cd00009">
    <property type="entry name" value="AAA"/>
    <property type="match status" value="1"/>
</dbReference>
<proteinExistence type="inferred from homology"/>